<organism evidence="1 2">
    <name type="scientific">Paramormyrops kingsleyae</name>
    <dbReference type="NCBI Taxonomy" id="1676925"/>
    <lineage>
        <taxon>Eukaryota</taxon>
        <taxon>Metazoa</taxon>
        <taxon>Chordata</taxon>
        <taxon>Craniata</taxon>
        <taxon>Vertebrata</taxon>
        <taxon>Euteleostomi</taxon>
        <taxon>Actinopterygii</taxon>
        <taxon>Neopterygii</taxon>
        <taxon>Teleostei</taxon>
        <taxon>Osteoglossocephala</taxon>
        <taxon>Osteoglossomorpha</taxon>
        <taxon>Osteoglossiformes</taxon>
        <taxon>Mormyridae</taxon>
        <taxon>Paramormyrops</taxon>
    </lineage>
</organism>
<dbReference type="Ensembl" id="ENSPKIT00000019973.1">
    <property type="protein sequence ID" value="ENSPKIP00000038975.1"/>
    <property type="gene ID" value="ENSPKIG00000016534.1"/>
</dbReference>
<dbReference type="Proteomes" id="UP000261540">
    <property type="component" value="Unplaced"/>
</dbReference>
<keyword evidence="2" id="KW-1185">Reference proteome</keyword>
<protein>
    <submittedName>
        <fullName evidence="1">Uncharacterized protein</fullName>
    </submittedName>
</protein>
<evidence type="ECO:0000313" key="1">
    <source>
        <dbReference type="Ensembl" id="ENSPKIP00000038975.1"/>
    </source>
</evidence>
<proteinExistence type="predicted"/>
<name>A0A3B3T8I3_9TELE</name>
<reference evidence="1" key="1">
    <citation type="submission" date="2025-08" db="UniProtKB">
        <authorList>
            <consortium name="Ensembl"/>
        </authorList>
    </citation>
    <scope>IDENTIFICATION</scope>
</reference>
<accession>A0A3B3T8I3</accession>
<sequence length="79" mass="8684">MRTENAVHSKAGCPDLLLTSHLLRGDTRAFPEVCPLDCVSSSTPYVWKCFLCLVKNTSNLWGGGGYQKVEKNSDVTLSH</sequence>
<dbReference type="AlphaFoldDB" id="A0A3B3T8I3"/>
<reference evidence="1" key="2">
    <citation type="submission" date="2025-09" db="UniProtKB">
        <authorList>
            <consortium name="Ensembl"/>
        </authorList>
    </citation>
    <scope>IDENTIFICATION</scope>
</reference>
<evidence type="ECO:0000313" key="2">
    <source>
        <dbReference type="Proteomes" id="UP000261540"/>
    </source>
</evidence>